<organism evidence="2 3">
    <name type="scientific">Candidatus Gallionella acididurans</name>
    <dbReference type="NCBI Taxonomy" id="1796491"/>
    <lineage>
        <taxon>Bacteria</taxon>
        <taxon>Pseudomonadati</taxon>
        <taxon>Pseudomonadota</taxon>
        <taxon>Betaproteobacteria</taxon>
        <taxon>Nitrosomonadales</taxon>
        <taxon>Gallionellaceae</taxon>
        <taxon>Gallionella</taxon>
    </lineage>
</organism>
<gene>
    <name evidence="2" type="ORF">AWT59_0949</name>
</gene>
<dbReference type="InterPro" id="IPR018588">
    <property type="entry name" value="Dihaem_cytochrome-c"/>
</dbReference>
<feature type="signal peptide" evidence="1">
    <location>
        <begin position="1"/>
        <end position="28"/>
    </location>
</feature>
<dbReference type="Pfam" id="PF09626">
    <property type="entry name" value="DHC"/>
    <property type="match status" value="1"/>
</dbReference>
<comment type="caution">
    <text evidence="2">The sequence shown here is derived from an EMBL/GenBank/DDBJ whole genome shotgun (WGS) entry which is preliminary data.</text>
</comment>
<sequence>MALDFTNFARIFSVAMLLMAAATSVAYADDDDDDYKFNVNNATWKSECGACHVAYPPGLLPAESWRAIMSGLARHFGSDASLDAASADEITAFLEKNADTGKHKLSDKPLLRITETRRFKSEHSEVAARHWKDPRVKSRANCGACHTTADSGDFSEDNVKIPR</sequence>
<evidence type="ECO:0000313" key="3">
    <source>
        <dbReference type="Proteomes" id="UP000070578"/>
    </source>
</evidence>
<keyword evidence="1" id="KW-0732">Signal</keyword>
<proteinExistence type="predicted"/>
<dbReference type="InterPro" id="IPR036280">
    <property type="entry name" value="Multihaem_cyt_sf"/>
</dbReference>
<dbReference type="Proteomes" id="UP000070578">
    <property type="component" value="Unassembled WGS sequence"/>
</dbReference>
<evidence type="ECO:0000313" key="2">
    <source>
        <dbReference type="EMBL" id="KXS32940.1"/>
    </source>
</evidence>
<feature type="chain" id="PRO_5007483973" evidence="1">
    <location>
        <begin position="29"/>
        <end position="163"/>
    </location>
</feature>
<evidence type="ECO:0000256" key="1">
    <source>
        <dbReference type="SAM" id="SignalP"/>
    </source>
</evidence>
<name>A0A139BVD7_9PROT</name>
<dbReference type="AlphaFoldDB" id="A0A139BVD7"/>
<dbReference type="EMBL" id="LSLI01000015">
    <property type="protein sequence ID" value="KXS32940.1"/>
    <property type="molecule type" value="Genomic_DNA"/>
</dbReference>
<dbReference type="SUPFAM" id="SSF48695">
    <property type="entry name" value="Multiheme cytochromes"/>
    <property type="match status" value="1"/>
</dbReference>
<accession>A0A139BVD7</accession>
<protein>
    <submittedName>
        <fullName evidence="2">Diheme cytochrome c</fullName>
    </submittedName>
</protein>
<reference evidence="2 3" key="2">
    <citation type="submission" date="2016-03" db="EMBL/GenBank/DDBJ databases">
        <title>New uncultured bacterium of the family Gallionellaceae from acid mine drainage: description and reconstruction of genome based on metagenomic analysis of microbial community.</title>
        <authorList>
            <person name="Kadnikov V."/>
            <person name="Ivasenko D."/>
            <person name="Beletsky A."/>
            <person name="Mardanov A."/>
            <person name="Danilova E."/>
            <person name="Pimenov N."/>
            <person name="Karnachuk O."/>
            <person name="Ravin N."/>
        </authorList>
    </citation>
    <scope>NUCLEOTIDE SEQUENCE [LARGE SCALE GENOMIC DNA]</scope>
    <source>
        <strain evidence="2">ShG14-8</strain>
    </source>
</reference>
<reference evidence="2 3" key="1">
    <citation type="submission" date="2016-02" db="EMBL/GenBank/DDBJ databases">
        <authorList>
            <person name="Wen L."/>
            <person name="He K."/>
            <person name="Yang H."/>
        </authorList>
    </citation>
    <scope>NUCLEOTIDE SEQUENCE [LARGE SCALE GENOMIC DNA]</scope>
    <source>
        <strain evidence="2">ShG14-8</strain>
    </source>
</reference>